<dbReference type="SUPFAM" id="SSF51004">
    <property type="entry name" value="C-terminal (heme d1) domain of cytochrome cd1-nitrite reductase"/>
    <property type="match status" value="1"/>
</dbReference>
<dbReference type="EMBL" id="RIAR02000001">
    <property type="protein sequence ID" value="NSL90706.1"/>
    <property type="molecule type" value="Genomic_DNA"/>
</dbReference>
<dbReference type="Proteomes" id="UP000281028">
    <property type="component" value="Unassembled WGS sequence"/>
</dbReference>
<dbReference type="Gene3D" id="2.130.10.10">
    <property type="entry name" value="YVTN repeat-like/Quinoprotein amine dehydrogenase"/>
    <property type="match status" value="1"/>
</dbReference>
<sequence length="369" mass="41437">MRSLFLTVCSLLLLASCRKGIIIPSIMSEEIPGFQRQPDGAGTVQGFYLLNEGNMNMNKSSLDYVDLINGAYVRRTYEAQNPEVVKGLGDVGNDLQIYGGKLYAIINNSNKVEVLDAATGKRIRQVIIQQCRYITFYKEKAYVTSNAGYISVMDTTALQETARIPTGRNPEQMAIAGNKLYVANSGGYNPKNYERTVSVIDLDTQQELKRIDVAINLHRIVADKYGDLYVTSRGDYYDIPSRLYVIDTKTDLVKKEFPIGASNICINGNLAYIYCVEWSYHTHKNTISYAMIDVRSETLLDRKFITDGTDAKIEIPYGIAVDPDTEDVFVTDALDYVSPGILYCFDKTGKQKWKMETGDIPAHFAFLKK</sequence>
<dbReference type="InterPro" id="IPR015943">
    <property type="entry name" value="WD40/YVTN_repeat-like_dom_sf"/>
</dbReference>
<reference evidence="1" key="1">
    <citation type="submission" date="2020-05" db="EMBL/GenBank/DDBJ databases">
        <title>Chitinophaga laudate sp. nov., isolated from a tropical peat swamp.</title>
        <authorList>
            <person name="Goh C.B.S."/>
            <person name="Lee M.S."/>
            <person name="Parimannan S."/>
            <person name="Pasbakhsh P."/>
            <person name="Yule C.M."/>
            <person name="Rajandas H."/>
            <person name="Loke S."/>
            <person name="Croft L."/>
            <person name="Tan J.B.L."/>
        </authorList>
    </citation>
    <scope>NUCLEOTIDE SEQUENCE</scope>
    <source>
        <strain evidence="1">Mgbs1</strain>
    </source>
</reference>
<accession>A0A433WMY7</accession>
<evidence type="ECO:0000313" key="1">
    <source>
        <dbReference type="EMBL" id="NSL90706.1"/>
    </source>
</evidence>
<proteinExistence type="predicted"/>
<dbReference type="PANTHER" id="PTHR47197">
    <property type="entry name" value="PROTEIN NIRF"/>
    <property type="match status" value="1"/>
</dbReference>
<name>A0A433WMY7_9BACT</name>
<dbReference type="PROSITE" id="PS51257">
    <property type="entry name" value="PROKAR_LIPOPROTEIN"/>
    <property type="match status" value="1"/>
</dbReference>
<gene>
    <name evidence="1" type="ORF">ECE50_028040</name>
</gene>
<dbReference type="InterPro" id="IPR051200">
    <property type="entry name" value="Host-pathogen_enzymatic-act"/>
</dbReference>
<dbReference type="AlphaFoldDB" id="A0A433WMY7"/>
<dbReference type="OrthoDB" id="792648at2"/>
<protein>
    <submittedName>
        <fullName evidence="1">YncE family protein</fullName>
    </submittedName>
</protein>
<keyword evidence="2" id="KW-1185">Reference proteome</keyword>
<evidence type="ECO:0000313" key="2">
    <source>
        <dbReference type="Proteomes" id="UP000281028"/>
    </source>
</evidence>
<organism evidence="1 2">
    <name type="scientific">Chitinophaga solisilvae</name>
    <dbReference type="NCBI Taxonomy" id="1233460"/>
    <lineage>
        <taxon>Bacteria</taxon>
        <taxon>Pseudomonadati</taxon>
        <taxon>Bacteroidota</taxon>
        <taxon>Chitinophagia</taxon>
        <taxon>Chitinophagales</taxon>
        <taxon>Chitinophagaceae</taxon>
        <taxon>Chitinophaga</taxon>
    </lineage>
</organism>
<dbReference type="InterPro" id="IPR031815">
    <property type="entry name" value="DUF5074"/>
</dbReference>
<dbReference type="PANTHER" id="PTHR47197:SF3">
    <property type="entry name" value="DIHYDRO-HEME D1 DEHYDROGENASE"/>
    <property type="match status" value="1"/>
</dbReference>
<dbReference type="InterPro" id="IPR011048">
    <property type="entry name" value="Haem_d1_sf"/>
</dbReference>
<dbReference type="Pfam" id="PF16819">
    <property type="entry name" value="DUF5074"/>
    <property type="match status" value="1"/>
</dbReference>
<comment type="caution">
    <text evidence="1">The sequence shown here is derived from an EMBL/GenBank/DDBJ whole genome shotgun (WGS) entry which is preliminary data.</text>
</comment>